<protein>
    <recommendedName>
        <fullName evidence="9">AMP-dependent synthetase/ligase domain-containing protein</fullName>
    </recommendedName>
</protein>
<feature type="compositionally biased region" description="Polar residues" evidence="4">
    <location>
        <begin position="947"/>
        <end position="957"/>
    </location>
</feature>
<dbReference type="InterPro" id="IPR020845">
    <property type="entry name" value="AMP-binding_CS"/>
</dbReference>
<dbReference type="InterPro" id="IPR000873">
    <property type="entry name" value="AMP-dep_synth/lig_dom"/>
</dbReference>
<evidence type="ECO:0000313" key="8">
    <source>
        <dbReference type="Proteomes" id="UP000288859"/>
    </source>
</evidence>
<dbReference type="Gene3D" id="3.30.300.30">
    <property type="match status" value="1"/>
</dbReference>
<feature type="compositionally biased region" description="Basic and acidic residues" evidence="4">
    <location>
        <begin position="980"/>
        <end position="997"/>
    </location>
</feature>
<dbReference type="GO" id="GO:0019748">
    <property type="term" value="P:secondary metabolic process"/>
    <property type="evidence" value="ECO:0007669"/>
    <property type="project" value="TreeGrafter"/>
</dbReference>
<proteinExistence type="inferred from homology"/>
<dbReference type="SUPFAM" id="SSF56801">
    <property type="entry name" value="Acetyl-CoA synthetase-like"/>
    <property type="match status" value="1"/>
</dbReference>
<name>A0A438MS40_EXOME</name>
<feature type="domain" description="AMP-dependent synthetase/ligase" evidence="5">
    <location>
        <begin position="59"/>
        <end position="418"/>
    </location>
</feature>
<evidence type="ECO:0000256" key="3">
    <source>
        <dbReference type="ARBA" id="ARBA00022598"/>
    </source>
</evidence>
<evidence type="ECO:0000313" key="7">
    <source>
        <dbReference type="EMBL" id="RVX65758.1"/>
    </source>
</evidence>
<dbReference type="EMBL" id="NAJM01000082">
    <property type="protein sequence ID" value="RVX65758.1"/>
    <property type="molecule type" value="Genomic_DNA"/>
</dbReference>
<dbReference type="InterPro" id="IPR000648">
    <property type="entry name" value="Oxysterol-bd"/>
</dbReference>
<comment type="similarity">
    <text evidence="2">Belongs to the OSBP family.</text>
</comment>
<feature type="compositionally biased region" description="Basic and acidic residues" evidence="4">
    <location>
        <begin position="1013"/>
        <end position="1032"/>
    </location>
</feature>
<dbReference type="PANTHER" id="PTHR24096">
    <property type="entry name" value="LONG-CHAIN-FATTY-ACID--COA LIGASE"/>
    <property type="match status" value="1"/>
</dbReference>
<evidence type="ECO:0008006" key="9">
    <source>
        <dbReference type="Google" id="ProtNLM"/>
    </source>
</evidence>
<accession>A0A438MS40</accession>
<dbReference type="FunFam" id="3.30.300.30:FF:000007">
    <property type="entry name" value="4-coumarate--CoA ligase 2"/>
    <property type="match status" value="1"/>
</dbReference>
<dbReference type="Pfam" id="PF13193">
    <property type="entry name" value="AMP-binding_C"/>
    <property type="match status" value="1"/>
</dbReference>
<evidence type="ECO:0000259" key="6">
    <source>
        <dbReference type="Pfam" id="PF13193"/>
    </source>
</evidence>
<evidence type="ECO:0000256" key="4">
    <source>
        <dbReference type="SAM" id="MobiDB-lite"/>
    </source>
</evidence>
<dbReference type="VEuPathDB" id="FungiDB:PV10_05669"/>
<dbReference type="SUPFAM" id="SSF144000">
    <property type="entry name" value="Oxysterol-binding protein-like"/>
    <property type="match status" value="1"/>
</dbReference>
<feature type="region of interest" description="Disordered" evidence="4">
    <location>
        <begin position="936"/>
        <end position="1032"/>
    </location>
</feature>
<dbReference type="Gene3D" id="3.40.50.12780">
    <property type="entry name" value="N-terminal domain of ligase-like"/>
    <property type="match status" value="1"/>
</dbReference>
<dbReference type="VEuPathDB" id="FungiDB:PV10_05835"/>
<feature type="domain" description="AMP-binding enzyme C-terminal" evidence="6">
    <location>
        <begin position="467"/>
        <end position="544"/>
    </location>
</feature>
<evidence type="ECO:0000256" key="1">
    <source>
        <dbReference type="ARBA" id="ARBA00006432"/>
    </source>
</evidence>
<dbReference type="GO" id="GO:0008289">
    <property type="term" value="F:lipid binding"/>
    <property type="evidence" value="ECO:0007669"/>
    <property type="project" value="InterPro"/>
</dbReference>
<dbReference type="GO" id="GO:0016405">
    <property type="term" value="F:CoA-ligase activity"/>
    <property type="evidence" value="ECO:0007669"/>
    <property type="project" value="TreeGrafter"/>
</dbReference>
<comment type="similarity">
    <text evidence="1">Belongs to the ATP-dependent AMP-binding enzyme family.</text>
</comment>
<dbReference type="Proteomes" id="UP000288859">
    <property type="component" value="Unassembled WGS sequence"/>
</dbReference>
<dbReference type="InterPro" id="IPR042099">
    <property type="entry name" value="ANL_N_sf"/>
</dbReference>
<dbReference type="Gene3D" id="1.10.287.2720">
    <property type="match status" value="1"/>
</dbReference>
<dbReference type="Gene3D" id="2.40.160.120">
    <property type="match status" value="1"/>
</dbReference>
<reference evidence="7 8" key="1">
    <citation type="submission" date="2017-03" db="EMBL/GenBank/DDBJ databases">
        <title>Genomes of endolithic fungi from Antarctica.</title>
        <authorList>
            <person name="Coleine C."/>
            <person name="Masonjones S."/>
            <person name="Stajich J.E."/>
        </authorList>
    </citation>
    <scope>NUCLEOTIDE SEQUENCE [LARGE SCALE GENOMIC DNA]</scope>
    <source>
        <strain evidence="7 8">CCFEE 6314</strain>
    </source>
</reference>
<dbReference type="InterPro" id="IPR025110">
    <property type="entry name" value="AMP-bd_C"/>
</dbReference>
<dbReference type="PANTHER" id="PTHR24096:SF149">
    <property type="entry name" value="AMP-BINDING DOMAIN-CONTAINING PROTEIN-RELATED"/>
    <property type="match status" value="1"/>
</dbReference>
<evidence type="ECO:0000259" key="5">
    <source>
        <dbReference type="Pfam" id="PF00501"/>
    </source>
</evidence>
<evidence type="ECO:0000256" key="2">
    <source>
        <dbReference type="ARBA" id="ARBA00008842"/>
    </source>
</evidence>
<comment type="caution">
    <text evidence="7">The sequence shown here is derived from an EMBL/GenBank/DDBJ whole genome shotgun (WGS) entry which is preliminary data.</text>
</comment>
<dbReference type="Pfam" id="PF00501">
    <property type="entry name" value="AMP-binding"/>
    <property type="match status" value="1"/>
</dbReference>
<dbReference type="AlphaFoldDB" id="A0A438MS40"/>
<dbReference type="InterPro" id="IPR045851">
    <property type="entry name" value="AMP-bd_C_sf"/>
</dbReference>
<feature type="compositionally biased region" description="Low complexity" evidence="4">
    <location>
        <begin position="958"/>
        <end position="970"/>
    </location>
</feature>
<dbReference type="Pfam" id="PF01237">
    <property type="entry name" value="Oxysterol_BP"/>
    <property type="match status" value="1"/>
</dbReference>
<dbReference type="PROSITE" id="PS00455">
    <property type="entry name" value="AMP_BINDING"/>
    <property type="match status" value="1"/>
</dbReference>
<dbReference type="InterPro" id="IPR037239">
    <property type="entry name" value="OSBP_sf"/>
</dbReference>
<gene>
    <name evidence="7" type="ORF">B0A52_10349</name>
</gene>
<dbReference type="Gene3D" id="3.30.70.3490">
    <property type="match status" value="1"/>
</dbReference>
<keyword evidence="3" id="KW-0436">Ligase</keyword>
<sequence>MPQRIYTNSGPEPFVNVPKLDLLTFLLDSEHSVTAVSEENIPLHTDAANPANSVRKNDLIDLTQRIAYGLRHEYGVGANGPNKDVVTVISYGQPLVAAAFFGVVGAGGVYSAASPSSTLADLVRQITIGTSRLIICGAEFKELATRAAQQCKLPLNRILVLESSPWSLASLYGGIDVIADQRLPWERITDPEALKKSIITILWSSGTTGLPKGVMLSHENLVTECYVVSLSGRAWAAKQIEAGKELKPYRTLAHLPISHIAGLFGYLIGPIYSGGHVYWMRKYEWSKLLEYAKKYEITAFYTVPSIYLRISKSPDVTDQFKHVDAASTGAAPMDGDLQTAANSKLGQGETFIGQTWGLSETTGAVTMMPRGESDVTGSVSPILPTVEIRMVDENYEDVEPGQEGEMLIRSPLVTQGYFNNPQATKDAFHGDWFCSGDIGIMRNGKFYIVDRKKELLKYKGLQVAPAEIENLLFTHPKIQEAAVVGVNMPDDPGTDLPRAYVVADPSQVTEDEIKDFVKQKLAPYKQLRGGVVFVNELPKNAIGKYLRRELRDRAKKELGLMSDSTLADNHSKLKEFIASIATIRGDLSNITAPPFVLDTKSAVELPAFWAERPSVFVAAAASSNPAERALLVLRWFISALRDQQYAGRSAKEGVKKPLNAFLGELFIARWEDESGITRLPSSTGHSVSSMERRTRGFRYTRQEITFTGNVNIRQIGHATLHLRKHHETYLIPLPNVKIKGILTGSPYPELEGTYHIPSTNGYMSKIEFDGKGLFGSSSQKHSFEAKVYRQGEEDHPIYTISGNWDKIFVIHDVANDADIETFDITTAKTTPLTTDPISEQDAWESRVAWRGVREALESGNMQGVADAKSKLENGQREMRKEDGDGKDWKRLFYDPCSEDPIAQSLRHQIGQALDPSETVAAWKFRLEDWDQGIFEKPYRGTLRPDNSHPTRSPDISQSNVGVGSAAPSSGGISGNQVESQHVDFNHPDGDAGHDNTKKQLASHSESETADMGETERRQVEDFLRDMHSSRKR</sequence>
<dbReference type="OrthoDB" id="1898221at2759"/>
<organism evidence="7 8">
    <name type="scientific">Exophiala mesophila</name>
    <name type="common">Black yeast-like fungus</name>
    <dbReference type="NCBI Taxonomy" id="212818"/>
    <lineage>
        <taxon>Eukaryota</taxon>
        <taxon>Fungi</taxon>
        <taxon>Dikarya</taxon>
        <taxon>Ascomycota</taxon>
        <taxon>Pezizomycotina</taxon>
        <taxon>Eurotiomycetes</taxon>
        <taxon>Chaetothyriomycetidae</taxon>
        <taxon>Chaetothyriales</taxon>
        <taxon>Herpotrichiellaceae</taxon>
        <taxon>Exophiala</taxon>
    </lineage>
</organism>